<name>A0ACC3ZE74_COLTU</name>
<dbReference type="Proteomes" id="UP000805649">
    <property type="component" value="Unassembled WGS sequence"/>
</dbReference>
<evidence type="ECO:0000313" key="2">
    <source>
        <dbReference type="Proteomes" id="UP000805649"/>
    </source>
</evidence>
<gene>
    <name evidence="1" type="ORF">CTRU02_200201</name>
</gene>
<protein>
    <submittedName>
        <fullName evidence="1">Uncharacterized protein</fullName>
    </submittedName>
</protein>
<keyword evidence="2" id="KW-1185">Reference proteome</keyword>
<accession>A0ACC3ZE74</accession>
<sequence length="132" mass="14147">MTSTALSYVEVLARFVGAVKAAVDDYNVNCKDAPLLLLAPLLTPDHMIDELRLVRDIQALEPEQNSRESLCSTPSKNLDVGLPMAGSVTFEVAKGVVSNEIVCSSPENPELGNSSITATVRITFPNSQSQTL</sequence>
<reference evidence="1 2" key="1">
    <citation type="journal article" date="2020" name="Phytopathology">
        <title>Genome Sequence Resources of Colletotrichum truncatum, C. plurivorum, C. musicola, and C. sojae: Four Species Pathogenic to Soybean (Glycine max).</title>
        <authorList>
            <person name="Rogerio F."/>
            <person name="Boufleur T.R."/>
            <person name="Ciampi-Guillardi M."/>
            <person name="Sukno S.A."/>
            <person name="Thon M.R."/>
            <person name="Massola Junior N.S."/>
            <person name="Baroncelli R."/>
        </authorList>
    </citation>
    <scope>NUCLEOTIDE SEQUENCE [LARGE SCALE GENOMIC DNA]</scope>
    <source>
        <strain evidence="1 2">CMES1059</strain>
    </source>
</reference>
<evidence type="ECO:0000313" key="1">
    <source>
        <dbReference type="EMBL" id="KAL0942315.1"/>
    </source>
</evidence>
<dbReference type="EMBL" id="VUJX02000001">
    <property type="protein sequence ID" value="KAL0942315.1"/>
    <property type="molecule type" value="Genomic_DNA"/>
</dbReference>
<organism evidence="1 2">
    <name type="scientific">Colletotrichum truncatum</name>
    <name type="common">Anthracnose fungus</name>
    <name type="synonym">Colletotrichum capsici</name>
    <dbReference type="NCBI Taxonomy" id="5467"/>
    <lineage>
        <taxon>Eukaryota</taxon>
        <taxon>Fungi</taxon>
        <taxon>Dikarya</taxon>
        <taxon>Ascomycota</taxon>
        <taxon>Pezizomycotina</taxon>
        <taxon>Sordariomycetes</taxon>
        <taxon>Hypocreomycetidae</taxon>
        <taxon>Glomerellales</taxon>
        <taxon>Glomerellaceae</taxon>
        <taxon>Colletotrichum</taxon>
        <taxon>Colletotrichum truncatum species complex</taxon>
    </lineage>
</organism>
<comment type="caution">
    <text evidence="1">The sequence shown here is derived from an EMBL/GenBank/DDBJ whole genome shotgun (WGS) entry which is preliminary data.</text>
</comment>
<proteinExistence type="predicted"/>